<evidence type="ECO:0000259" key="1">
    <source>
        <dbReference type="Pfam" id="PF13468"/>
    </source>
</evidence>
<dbReference type="KEGG" id="nah:F5544_26705"/>
<proteinExistence type="predicted"/>
<dbReference type="InterPro" id="IPR025870">
    <property type="entry name" value="Glyoxalase-like_dom"/>
</dbReference>
<evidence type="ECO:0000313" key="3">
    <source>
        <dbReference type="Proteomes" id="UP000503540"/>
    </source>
</evidence>
<sequence>MSENGVPPFGTSRWPASPGRLVGVINEHINRFHHTGVKGDLDALAAKYRSFGFLLTPRSRHLMSERPGAAPTLGCTANECAVFGDSYIELFGVVDPAAPDPWHAKTLADGFWILNLDTDDPAADSARLAAAGLPASGVHELARDVDTEAGVRTMRARTVHIDPHSTPEGLLGLSQHRTPEYVHQQRYLGHPNGARGIAAVTTVVADDRFDEVVDRYRRIIAAEPVLEGPVTVLAHKEIRMEFVRASAAGEALPGEPAPRASYFAAMTIRVDAPDRARRLVESAGTQTRSLPDGFSVSARDAYGACLRFVSC</sequence>
<dbReference type="Pfam" id="PF13468">
    <property type="entry name" value="Glyoxalase_3"/>
    <property type="match status" value="1"/>
</dbReference>
<feature type="domain" description="Glyoxalase-like" evidence="1">
    <location>
        <begin position="37"/>
        <end position="218"/>
    </location>
</feature>
<protein>
    <submittedName>
        <fullName evidence="2">VOC family protein</fullName>
    </submittedName>
</protein>
<name>A0A6G9YIR5_9NOCA</name>
<gene>
    <name evidence="2" type="ORF">F5544_26705</name>
</gene>
<dbReference type="Proteomes" id="UP000503540">
    <property type="component" value="Chromosome"/>
</dbReference>
<reference evidence="2 3" key="1">
    <citation type="journal article" date="2019" name="ACS Chem. Biol.">
        <title>Identification and Mobilization of a Cryptic Antibiotic Biosynthesis Gene Locus from a Human-Pathogenic Nocardia Isolate.</title>
        <authorList>
            <person name="Herisse M."/>
            <person name="Ishida K."/>
            <person name="Porter J.L."/>
            <person name="Howden B."/>
            <person name="Hertweck C."/>
            <person name="Stinear T.P."/>
            <person name="Pidot S.J."/>
        </authorList>
    </citation>
    <scope>NUCLEOTIDE SEQUENCE [LARGE SCALE GENOMIC DNA]</scope>
    <source>
        <strain evidence="2 3">AUSMDU00012717</strain>
    </source>
</reference>
<dbReference type="AlphaFoldDB" id="A0A6G9YIR5"/>
<dbReference type="SUPFAM" id="SSF54593">
    <property type="entry name" value="Glyoxalase/Bleomycin resistance protein/Dihydroxybiphenyl dioxygenase"/>
    <property type="match status" value="1"/>
</dbReference>
<accession>A0A6G9YIR5</accession>
<dbReference type="Gene3D" id="3.10.180.10">
    <property type="entry name" value="2,3-Dihydroxybiphenyl 1,2-Dioxygenase, domain 1"/>
    <property type="match status" value="1"/>
</dbReference>
<dbReference type="InterPro" id="IPR029068">
    <property type="entry name" value="Glyas_Bleomycin-R_OHBP_Dase"/>
</dbReference>
<evidence type="ECO:0000313" key="2">
    <source>
        <dbReference type="EMBL" id="QIS13195.1"/>
    </source>
</evidence>
<organism evidence="2 3">
    <name type="scientific">Nocardia arthritidis</name>
    <dbReference type="NCBI Taxonomy" id="228602"/>
    <lineage>
        <taxon>Bacteria</taxon>
        <taxon>Bacillati</taxon>
        <taxon>Actinomycetota</taxon>
        <taxon>Actinomycetes</taxon>
        <taxon>Mycobacteriales</taxon>
        <taxon>Nocardiaceae</taxon>
        <taxon>Nocardia</taxon>
    </lineage>
</organism>
<dbReference type="RefSeq" id="WP_167475764.1">
    <property type="nucleotide sequence ID" value="NZ_CP046172.1"/>
</dbReference>
<keyword evidence="3" id="KW-1185">Reference proteome</keyword>
<dbReference type="EMBL" id="CP046172">
    <property type="protein sequence ID" value="QIS13195.1"/>
    <property type="molecule type" value="Genomic_DNA"/>
</dbReference>